<reference evidence="1" key="1">
    <citation type="submission" date="2021-10" db="EMBL/GenBank/DDBJ databases">
        <title>Melipona bicolor Genome sequencing and assembly.</title>
        <authorList>
            <person name="Araujo N.S."/>
            <person name="Arias M.C."/>
        </authorList>
    </citation>
    <scope>NUCLEOTIDE SEQUENCE</scope>
    <source>
        <strain evidence="1">USP_2M_L1-L4_2017</strain>
        <tissue evidence="1">Whole body</tissue>
    </source>
</reference>
<sequence>MTHLTCINQLSSTVNIRPMLTQAQRIIFSNVTPVIPNSKFENIFKVNNVKLCSKISTFKAGVTDSEYAHCFRRQKENVHVFCDEFMFEWSLYRCVMLAKKCADYEMSLGFGLAMVQSIVRRSCHPFCRRQFGHGVSFSFVEMVL</sequence>
<proteinExistence type="predicted"/>
<dbReference type="Proteomes" id="UP001177670">
    <property type="component" value="Unassembled WGS sequence"/>
</dbReference>
<name>A0AA40FEE7_9HYME</name>
<gene>
    <name evidence="1" type="ORF">K0M31_016526</name>
</gene>
<keyword evidence="2" id="KW-1185">Reference proteome</keyword>
<evidence type="ECO:0000313" key="1">
    <source>
        <dbReference type="EMBL" id="KAK1117493.1"/>
    </source>
</evidence>
<organism evidence="1 2">
    <name type="scientific">Melipona bicolor</name>
    <dbReference type="NCBI Taxonomy" id="60889"/>
    <lineage>
        <taxon>Eukaryota</taxon>
        <taxon>Metazoa</taxon>
        <taxon>Ecdysozoa</taxon>
        <taxon>Arthropoda</taxon>
        <taxon>Hexapoda</taxon>
        <taxon>Insecta</taxon>
        <taxon>Pterygota</taxon>
        <taxon>Neoptera</taxon>
        <taxon>Endopterygota</taxon>
        <taxon>Hymenoptera</taxon>
        <taxon>Apocrita</taxon>
        <taxon>Aculeata</taxon>
        <taxon>Apoidea</taxon>
        <taxon>Anthophila</taxon>
        <taxon>Apidae</taxon>
        <taxon>Melipona</taxon>
    </lineage>
</organism>
<accession>A0AA40FEE7</accession>
<comment type="caution">
    <text evidence="1">The sequence shown here is derived from an EMBL/GenBank/DDBJ whole genome shotgun (WGS) entry which is preliminary data.</text>
</comment>
<protein>
    <submittedName>
        <fullName evidence="1">Uncharacterized protein</fullName>
    </submittedName>
</protein>
<dbReference type="AlphaFoldDB" id="A0AA40FEE7"/>
<dbReference type="EMBL" id="JAHYIQ010000050">
    <property type="protein sequence ID" value="KAK1117493.1"/>
    <property type="molecule type" value="Genomic_DNA"/>
</dbReference>
<evidence type="ECO:0000313" key="2">
    <source>
        <dbReference type="Proteomes" id="UP001177670"/>
    </source>
</evidence>